<accession>H0EY45</accession>
<dbReference type="HAMAP" id="MF_00473">
    <property type="entry name" value="G6P_isomerase"/>
    <property type="match status" value="1"/>
</dbReference>
<evidence type="ECO:0000256" key="10">
    <source>
        <dbReference type="RuleBase" id="RU000612"/>
    </source>
</evidence>
<dbReference type="FunFam" id="3.40.50.10490:FF:000004">
    <property type="entry name" value="Glucose-6-phosphate isomerase"/>
    <property type="match status" value="1"/>
</dbReference>
<dbReference type="GO" id="GO:0051156">
    <property type="term" value="P:glucose 6-phosphate metabolic process"/>
    <property type="evidence" value="ECO:0007669"/>
    <property type="project" value="TreeGrafter"/>
</dbReference>
<dbReference type="InterPro" id="IPR035476">
    <property type="entry name" value="SIS_PGI_1"/>
</dbReference>
<dbReference type="InterPro" id="IPR046348">
    <property type="entry name" value="SIS_dom_sf"/>
</dbReference>
<dbReference type="Pfam" id="PF00342">
    <property type="entry name" value="PGI"/>
    <property type="match status" value="1"/>
</dbReference>
<dbReference type="PROSITE" id="PS51463">
    <property type="entry name" value="P_GLUCOSE_ISOMERASE_3"/>
    <property type="match status" value="1"/>
</dbReference>
<evidence type="ECO:0000256" key="4">
    <source>
        <dbReference type="ARBA" id="ARBA00018388"/>
    </source>
</evidence>
<dbReference type="InterPro" id="IPR035482">
    <property type="entry name" value="SIS_PGI_2"/>
</dbReference>
<sequence>MAEAGVQATSLPSWKALQSHHDSVGRSFVLKEAFKSDPKRFDKFSQTFKNTSDNSEILFDFSKNLITEETIKLLVQVAKDAKVEELRDAMFKGEKINTTEDRAVLHVALRNVSGEPIEVDGKDVMPGVQKELEHMKEFSNAIRSGEWKGYTGKPLTTIINIGIGGSDLGPVMVTEALKAYGDRKQTLHFVSNIDGTHMAEAVRDSDPETTLFLVASKTFTTAETTTNANSAKTWFLEKTDGKGDIAKHFVALSTNESEVTKFGIDAKNMFGFESWVGGRYSVWSAIGLSVAIHIGFDNFHQFLSGAQAMDKHFRETPLEKNIPVLGGLLSVWYSDFFGSQTHLVSPFDQYLHRFPAYLQQLSMESNGKSVSRDNNFIKTYTTGPILFGEPATNAQHSFYQLLHQGTKIIPSDFILAAESHNPTPGDKHQKMLASNFFAQAEALMVGKHDEELKAENTPEPLMKHKTFNGNRPTTSILAQKITPGTLGALIVYYEHLTFTEGAIWNINSFDQWGVELGKSLAKKIQSELDEPGNPSGHDSSTGGLIAAFKKKAGLSS</sequence>
<evidence type="ECO:0000256" key="8">
    <source>
        <dbReference type="ARBA" id="ARBA00024178"/>
    </source>
</evidence>
<dbReference type="CDD" id="cd05016">
    <property type="entry name" value="SIS_PGI_2"/>
    <property type="match status" value="1"/>
</dbReference>
<keyword evidence="6 10" id="KW-0324">Glycolysis</keyword>
<dbReference type="PANTHER" id="PTHR11469">
    <property type="entry name" value="GLUCOSE-6-PHOSPHATE ISOMERASE"/>
    <property type="match status" value="1"/>
</dbReference>
<dbReference type="Gene3D" id="3.40.50.10490">
    <property type="entry name" value="Glucose-6-phosphate isomerase like protein, domain 1"/>
    <property type="match status" value="2"/>
</dbReference>
<dbReference type="InParanoid" id="H0EY45"/>
<gene>
    <name evidence="11" type="ORF">M7I_7742</name>
</gene>
<dbReference type="OrthoDB" id="5831190at2759"/>
<dbReference type="PROSITE" id="PS00174">
    <property type="entry name" value="P_GLUCOSE_ISOMERASE_2"/>
    <property type="match status" value="1"/>
</dbReference>
<evidence type="ECO:0000313" key="11">
    <source>
        <dbReference type="EMBL" id="EHK96533.1"/>
    </source>
</evidence>
<dbReference type="PROSITE" id="PS00765">
    <property type="entry name" value="P_GLUCOSE_ISOMERASE_1"/>
    <property type="match status" value="1"/>
</dbReference>
<protein>
    <recommendedName>
        <fullName evidence="4 10">Glucose-6-phosphate isomerase</fullName>
        <ecNumber evidence="3 10">5.3.1.9</ecNumber>
    </recommendedName>
</protein>
<keyword evidence="5 10" id="KW-0312">Gluconeogenesis</keyword>
<proteinExistence type="inferred from homology"/>
<dbReference type="GO" id="GO:0097367">
    <property type="term" value="F:carbohydrate derivative binding"/>
    <property type="evidence" value="ECO:0007669"/>
    <property type="project" value="InterPro"/>
</dbReference>
<comment type="pathway">
    <text evidence="1 10">Carbohydrate degradation; glycolysis; D-glyceraldehyde 3-phosphate and glycerone phosphate from D-glucose: step 2/4.</text>
</comment>
<name>H0EY45_GLAL7</name>
<dbReference type="InterPro" id="IPR001672">
    <property type="entry name" value="G6P_Isomerase"/>
</dbReference>
<dbReference type="InterPro" id="IPR018189">
    <property type="entry name" value="Phosphoglucose_isomerase_CS"/>
</dbReference>
<keyword evidence="7 10" id="KW-0413">Isomerase</keyword>
<evidence type="ECO:0000256" key="1">
    <source>
        <dbReference type="ARBA" id="ARBA00004926"/>
    </source>
</evidence>
<dbReference type="GO" id="GO:0004347">
    <property type="term" value="F:glucose-6-phosphate isomerase activity"/>
    <property type="evidence" value="ECO:0007669"/>
    <property type="project" value="UniProtKB-EC"/>
</dbReference>
<dbReference type="GO" id="GO:0048029">
    <property type="term" value="F:monosaccharide binding"/>
    <property type="evidence" value="ECO:0007669"/>
    <property type="project" value="TreeGrafter"/>
</dbReference>
<dbReference type="PRINTS" id="PR00662">
    <property type="entry name" value="G6PISOMERASE"/>
</dbReference>
<dbReference type="HOGENOM" id="CLU_017947_3_1_1"/>
<dbReference type="PANTHER" id="PTHR11469:SF1">
    <property type="entry name" value="GLUCOSE-6-PHOSPHATE ISOMERASE"/>
    <property type="match status" value="1"/>
</dbReference>
<dbReference type="CDD" id="cd05015">
    <property type="entry name" value="SIS_PGI_1"/>
    <property type="match status" value="1"/>
</dbReference>
<dbReference type="InterPro" id="IPR023096">
    <property type="entry name" value="G6P_Isomerase_C"/>
</dbReference>
<dbReference type="EC" id="5.3.1.9" evidence="3 10"/>
<dbReference type="GO" id="GO:0006096">
    <property type="term" value="P:glycolytic process"/>
    <property type="evidence" value="ECO:0007669"/>
    <property type="project" value="UniProtKB-UniPathway"/>
</dbReference>
<dbReference type="GO" id="GO:0006094">
    <property type="term" value="P:gluconeogenesis"/>
    <property type="evidence" value="ECO:0007669"/>
    <property type="project" value="UniProtKB-KW"/>
</dbReference>
<evidence type="ECO:0000256" key="7">
    <source>
        <dbReference type="ARBA" id="ARBA00023235"/>
    </source>
</evidence>
<keyword evidence="12" id="KW-1185">Reference proteome</keyword>
<evidence type="ECO:0000313" key="12">
    <source>
        <dbReference type="Proteomes" id="UP000005446"/>
    </source>
</evidence>
<evidence type="ECO:0000256" key="5">
    <source>
        <dbReference type="ARBA" id="ARBA00022432"/>
    </source>
</evidence>
<dbReference type="AlphaFoldDB" id="H0EY45"/>
<dbReference type="UniPathway" id="UPA00109">
    <property type="reaction ID" value="UER00181"/>
</dbReference>
<dbReference type="Gene3D" id="1.10.1390.10">
    <property type="match status" value="1"/>
</dbReference>
<evidence type="ECO:0000256" key="6">
    <source>
        <dbReference type="ARBA" id="ARBA00023152"/>
    </source>
</evidence>
<comment type="similarity">
    <text evidence="2 10">Belongs to the GPI family.</text>
</comment>
<dbReference type="FunCoup" id="H0EY45">
    <property type="interactions" value="734"/>
</dbReference>
<organism evidence="11 12">
    <name type="scientific">Glarea lozoyensis (strain ATCC 74030 / MF5533)</name>
    <dbReference type="NCBI Taxonomy" id="1104152"/>
    <lineage>
        <taxon>Eukaryota</taxon>
        <taxon>Fungi</taxon>
        <taxon>Dikarya</taxon>
        <taxon>Ascomycota</taxon>
        <taxon>Pezizomycotina</taxon>
        <taxon>Leotiomycetes</taxon>
        <taxon>Helotiales</taxon>
        <taxon>Helotiaceae</taxon>
        <taxon>Glarea</taxon>
    </lineage>
</organism>
<dbReference type="NCBIfam" id="NF001211">
    <property type="entry name" value="PRK00179.1"/>
    <property type="match status" value="1"/>
</dbReference>
<comment type="caution">
    <text evidence="11">The sequence shown here is derived from an EMBL/GenBank/DDBJ whole genome shotgun (WGS) entry which is preliminary data.</text>
</comment>
<dbReference type="GO" id="GO:0005829">
    <property type="term" value="C:cytosol"/>
    <property type="evidence" value="ECO:0007669"/>
    <property type="project" value="TreeGrafter"/>
</dbReference>
<reference evidence="11 12" key="1">
    <citation type="journal article" date="2012" name="Eukaryot. Cell">
        <title>Genome sequence of the fungus Glarea lozoyensis: the first genome sequence of a species from the Helotiaceae family.</title>
        <authorList>
            <person name="Youssar L."/>
            <person name="Gruening B.A."/>
            <person name="Erxleben A."/>
            <person name="Guenther S."/>
            <person name="Huettel W."/>
        </authorList>
    </citation>
    <scope>NUCLEOTIDE SEQUENCE [LARGE SCALE GENOMIC DNA]</scope>
    <source>
        <strain evidence="12">ATCC 74030 / MF5533</strain>
    </source>
</reference>
<dbReference type="SUPFAM" id="SSF53697">
    <property type="entry name" value="SIS domain"/>
    <property type="match status" value="1"/>
</dbReference>
<evidence type="ECO:0000256" key="3">
    <source>
        <dbReference type="ARBA" id="ARBA00011952"/>
    </source>
</evidence>
<dbReference type="EMBL" id="AGUE01000239">
    <property type="protein sequence ID" value="EHK96533.1"/>
    <property type="molecule type" value="Genomic_DNA"/>
</dbReference>
<comment type="function">
    <text evidence="8">In the cytoplasm, catalyzes the conversion of glucose-6-phosphate to fructose-6-phosphate, the second step in glycolysis, and the reverse reaction during gluconeogenesis.</text>
</comment>
<dbReference type="Proteomes" id="UP000005446">
    <property type="component" value="Unassembled WGS sequence"/>
</dbReference>
<evidence type="ECO:0000256" key="2">
    <source>
        <dbReference type="ARBA" id="ARBA00006604"/>
    </source>
</evidence>
<comment type="catalytic activity">
    <reaction evidence="9 10">
        <text>alpha-D-glucose 6-phosphate = beta-D-fructose 6-phosphate</text>
        <dbReference type="Rhea" id="RHEA:11816"/>
        <dbReference type="ChEBI" id="CHEBI:57634"/>
        <dbReference type="ChEBI" id="CHEBI:58225"/>
        <dbReference type="EC" id="5.3.1.9"/>
    </reaction>
</comment>
<evidence type="ECO:0000256" key="9">
    <source>
        <dbReference type="ARBA" id="ARBA00029321"/>
    </source>
</evidence>
<dbReference type="FunFam" id="1.10.1390.10:FF:000001">
    <property type="entry name" value="Glucose-6-phosphate isomerase"/>
    <property type="match status" value="1"/>
</dbReference>